<keyword evidence="7" id="KW-0472">Membrane</keyword>
<dbReference type="Proteomes" id="UP001152797">
    <property type="component" value="Unassembled WGS sequence"/>
</dbReference>
<evidence type="ECO:0000256" key="3">
    <source>
        <dbReference type="ARBA" id="ARBA00022741"/>
    </source>
</evidence>
<dbReference type="InterPro" id="IPR003959">
    <property type="entry name" value="ATPase_AAA_core"/>
</dbReference>
<dbReference type="GO" id="GO:0003689">
    <property type="term" value="F:DNA clamp loader activity"/>
    <property type="evidence" value="ECO:0007669"/>
    <property type="project" value="TreeGrafter"/>
</dbReference>
<feature type="compositionally biased region" description="Basic and acidic residues" evidence="6">
    <location>
        <begin position="8"/>
        <end position="20"/>
    </location>
</feature>
<dbReference type="SUPFAM" id="SSF52540">
    <property type="entry name" value="P-loop containing nucleoside triphosphate hydrolases"/>
    <property type="match status" value="1"/>
</dbReference>
<reference evidence="9" key="1">
    <citation type="submission" date="2022-10" db="EMBL/GenBank/DDBJ databases">
        <authorList>
            <person name="Chen Y."/>
            <person name="Dougan E. K."/>
            <person name="Chan C."/>
            <person name="Rhodes N."/>
            <person name="Thang M."/>
        </authorList>
    </citation>
    <scope>NUCLEOTIDE SEQUENCE</scope>
</reference>
<dbReference type="Pfam" id="PF21960">
    <property type="entry name" value="RCF1-5-like_lid"/>
    <property type="match status" value="1"/>
</dbReference>
<feature type="transmembrane region" description="Helical" evidence="7">
    <location>
        <begin position="2454"/>
        <end position="2474"/>
    </location>
</feature>
<evidence type="ECO:0000256" key="7">
    <source>
        <dbReference type="SAM" id="Phobius"/>
    </source>
</evidence>
<dbReference type="InterPro" id="IPR050238">
    <property type="entry name" value="DNA_Rep/Repair_Clamp_Loader"/>
</dbReference>
<reference evidence="10 11" key="2">
    <citation type="submission" date="2024-05" db="EMBL/GenBank/DDBJ databases">
        <authorList>
            <person name="Chen Y."/>
            <person name="Shah S."/>
            <person name="Dougan E. K."/>
            <person name="Thang M."/>
            <person name="Chan C."/>
        </authorList>
    </citation>
    <scope>NUCLEOTIDE SEQUENCE [LARGE SCALE GENOMIC DNA]</scope>
</reference>
<dbReference type="InterPro" id="IPR013748">
    <property type="entry name" value="Rep_factorC_C"/>
</dbReference>
<dbReference type="Gene3D" id="1.10.8.60">
    <property type="match status" value="1"/>
</dbReference>
<keyword evidence="5" id="KW-0067">ATP-binding</keyword>
<evidence type="ECO:0000313" key="9">
    <source>
        <dbReference type="EMBL" id="CAI3987499.1"/>
    </source>
</evidence>
<dbReference type="Pfam" id="PF00004">
    <property type="entry name" value="AAA"/>
    <property type="match status" value="1"/>
</dbReference>
<accession>A0A9P1FS39</accession>
<comment type="similarity">
    <text evidence="1">Belongs to the activator 1 small subunits family.</text>
</comment>
<gene>
    <name evidence="9" type="ORF">C1SCF055_LOCUS14763</name>
</gene>
<feature type="transmembrane region" description="Helical" evidence="7">
    <location>
        <begin position="1504"/>
        <end position="1528"/>
    </location>
</feature>
<dbReference type="Gene3D" id="1.10.238.10">
    <property type="entry name" value="EF-hand"/>
    <property type="match status" value="1"/>
</dbReference>
<feature type="transmembrane region" description="Helical" evidence="7">
    <location>
        <begin position="1560"/>
        <end position="1582"/>
    </location>
</feature>
<dbReference type="PANTHER" id="PTHR11669:SF20">
    <property type="entry name" value="REPLICATION FACTOR C SUBUNIT 4"/>
    <property type="match status" value="1"/>
</dbReference>
<evidence type="ECO:0000313" key="11">
    <source>
        <dbReference type="Proteomes" id="UP001152797"/>
    </source>
</evidence>
<dbReference type="GO" id="GO:0006261">
    <property type="term" value="P:DNA-templated DNA replication"/>
    <property type="evidence" value="ECO:0007669"/>
    <property type="project" value="TreeGrafter"/>
</dbReference>
<dbReference type="Gene3D" id="1.20.272.10">
    <property type="match status" value="1"/>
</dbReference>
<dbReference type="GO" id="GO:0016887">
    <property type="term" value="F:ATP hydrolysis activity"/>
    <property type="evidence" value="ECO:0007669"/>
    <property type="project" value="InterPro"/>
</dbReference>
<evidence type="ECO:0000256" key="2">
    <source>
        <dbReference type="ARBA" id="ARBA00022705"/>
    </source>
</evidence>
<dbReference type="Gene3D" id="3.40.50.300">
    <property type="entry name" value="P-loop containing nucleotide triphosphate hydrolases"/>
    <property type="match status" value="1"/>
</dbReference>
<feature type="region of interest" description="Disordered" evidence="6">
    <location>
        <begin position="1"/>
        <end position="20"/>
    </location>
</feature>
<protein>
    <submittedName>
        <fullName evidence="10">EF-hand domain-containing protein</fullName>
    </submittedName>
</protein>
<evidence type="ECO:0000256" key="6">
    <source>
        <dbReference type="SAM" id="MobiDB-lite"/>
    </source>
</evidence>
<keyword evidence="3" id="KW-0547">Nucleotide-binding</keyword>
<evidence type="ECO:0000256" key="4">
    <source>
        <dbReference type="ARBA" id="ARBA00022837"/>
    </source>
</evidence>
<keyword evidence="11" id="KW-1185">Reference proteome</keyword>
<dbReference type="InterPro" id="IPR027417">
    <property type="entry name" value="P-loop_NTPase"/>
</dbReference>
<keyword evidence="7" id="KW-1133">Transmembrane helix</keyword>
<dbReference type="OrthoDB" id="416129at2759"/>
<dbReference type="PROSITE" id="PS50222">
    <property type="entry name" value="EF_HAND_2"/>
    <property type="match status" value="1"/>
</dbReference>
<name>A0A9P1FS39_9DINO</name>
<keyword evidence="4" id="KW-0106">Calcium</keyword>
<dbReference type="GO" id="GO:0005509">
    <property type="term" value="F:calcium ion binding"/>
    <property type="evidence" value="ECO:0007669"/>
    <property type="project" value="InterPro"/>
</dbReference>
<dbReference type="SUPFAM" id="SSF47473">
    <property type="entry name" value="EF-hand"/>
    <property type="match status" value="1"/>
</dbReference>
<proteinExistence type="inferred from homology"/>
<dbReference type="CDD" id="cd00009">
    <property type="entry name" value="AAA"/>
    <property type="match status" value="1"/>
</dbReference>
<evidence type="ECO:0000313" key="10">
    <source>
        <dbReference type="EMBL" id="CAL4774811.1"/>
    </source>
</evidence>
<dbReference type="InterPro" id="IPR002048">
    <property type="entry name" value="EF_hand_dom"/>
</dbReference>
<dbReference type="InterPro" id="IPR018247">
    <property type="entry name" value="EF_Hand_1_Ca_BS"/>
</dbReference>
<evidence type="ECO:0000259" key="8">
    <source>
        <dbReference type="PROSITE" id="PS50222"/>
    </source>
</evidence>
<dbReference type="GO" id="GO:0003677">
    <property type="term" value="F:DNA binding"/>
    <property type="evidence" value="ECO:0007669"/>
    <property type="project" value="InterPro"/>
</dbReference>
<dbReference type="InterPro" id="IPR011992">
    <property type="entry name" value="EF-hand-dom_pair"/>
</dbReference>
<dbReference type="InterPro" id="IPR008921">
    <property type="entry name" value="DNA_pol3_clamp-load_cplx_C"/>
</dbReference>
<comment type="caution">
    <text evidence="9">The sequence shown here is derived from an EMBL/GenBank/DDBJ whole genome shotgun (WGS) entry which is preliminary data.</text>
</comment>
<dbReference type="CDD" id="cd18140">
    <property type="entry name" value="HLD_clamp_RFC"/>
    <property type="match status" value="1"/>
</dbReference>
<sequence length="2539" mass="281796">MMPLGKRAKTESGEVVEEKEPGLPWVEKYRPDRIEDVAQQEEVVAALKHSLQTGELPNLMFYGPPGTGKTTVALALMKQFFGREWRSRVKELNASDERGISAVREKVKTFAQLSIGGESAARFRVIILDEADSMTHDAQAALRRIMEEFVQVTRFIIICNYVSKIIEPLHSRCSKFRFQPVGPEFQKSRLLHICNEEKVAISPEALDKLIVLSKGDMRCAVTMLQTAVSFYTQVNEHSIVEVAGAVPESRTMALLREARSAQSTDQVLQAVRDFLLDGYSGLQVMEQLLELIAEDSELSDPVKAQCSMLFSKADERLCQGCDEELQLFDLFAHLRPLIQVKAWSGMTCVSVTRPLQQQKVGTYRCGRSGAAQNMALGLARILRSDDLELAEGAEAYERVAPEPEGLGQKPRGLTKECKEAPEVQGISIPKQRWLRCDRLLHTLLACLLILSPWIRRQGLKEERFLPASDVSVEVSNCQVIVRDGTQPGIQLQHWFFMGTVKERRSNGTLRVVATMRPDLSSWFRCNIAVVAPSISSKHTGSMKALKALNVTVPNSDRPAAVLLSGGVVHGHIAIYGKSAAVVNATGTKALDEITIQSREQGLVQLYFGQSSASRWKIRGTSPVFVDSSVPVQLKATGATGIGRLRAPKIREDGRIYLCSETARATAVATSHSPTTVSRRLEPGTFNCSAAQIIIFEKSGDSIIHVDLPCETCQVKVGESNIRLTASSKEALDEVSEFIQTRQNLPWLIAIRIGGLDQSWVLSSTTAFTYFDASWFAGLSFGVLAPVTKHYLLTLEGDPSVEKDIDDVLNGSKSLVIADELDEACPSWRQTADVTRLLVEGLHLEKGRSLLAKGPKCRSGLVFQKSKTGFTLDWNPEGYPMSILIAILMNGCCAIALSLIVVSTTRNIVFLFLYKRLSERHAATHASQRLQVGLVEETDINVKFSHYPERGFHLVWSKEKGGGASSYVIRLRSSQSEIRLRVNAGEVETSASSTVSFFLSLYRADLRYAKDIFSISVTTISSSQEVGHTCWSSPVRIEPLWATAYLPFKVLEALLPKRQDKVSMSTFLRTACSQFTPPALTLVLEKLHVICEEGRVAEDFRIEFFFGNSLETSRQATESRKEESFAKTNTIAISDWFSRKVRAEGWTGDDFFGVDIEASLRLTPPFRDSMRSGATLFIHMVARNEQVIATGVADWNDLLDACQTRPGSGGCEFTFQADLVDAGGEILGALCLRPDFKSEQLDALGKTPLDPNRSSKVWFQDDVPGDVYQQGMDRFVVWDDADSTAVHVDLYLEQVGKMTWQLMNDDVRFSSQTFPWVVDADLSDAAYVCCRIIMVTHGENLPLEASWQNAEVSRNALCTSNWFFVVQTLTLRHLEHAYGAFCRMNNMHMEGTSASTLKAQGVQVKTVNVRGCSGLRRPFSFESAPEDLIKCSGGLLLASISHTIVGASDDRYRLRSYRVVLLEGLRLLEGNGHWCENHMVSAGFDASLHLQELVEFSHFDPIIDFAFHVLMSVYQLLCFFGFSCLGVAFEQFQQSYQTEAAAFDVLQVSGMEAHADEIGHLPTVAIGFFGCHMFISLLCIFVANVMQDTPGVVPHLADHALGLISTFTFAVSAFCLLVMLLFFLIGALLHPSSALKPLLVLGSCGAVVTTMWMQFSNLTRGLLKVIEFQVDAVFDVMLQKMITRIKQEGNVSSYTESNLDFALKKADNRFKGLDTEGKPIKQSKDLLFRCVKPDEETIKEVQDHISSSSLGKGAVEEVSSELSSEMTGEQLQQLSELYKHYLGKTSLDSSLEWRIFEDTDALTDVMLREHNMRLQLLNFGAITSAEVGALEALGARDGAKGGAKAPERSPLPKAYLMYKAICRDSFDQLAGMIVKWADPFFQWTPIVEKVTKFFDDSVPKYICSCAMVVFDGNRKDSVAERVLAKVAQHVEDTMYRDPAKTMKLNDLIAELLKNPEDSWASGLLYSETPGVYEHKHIVAFVKEQVKQALPQLKTTSTIPVYKLVAVFEQLIKGRVWWSELVPFLKKYCGFLDAEIDKEDLVNGFKHTSKGCGFMDYQDIPDVLMWMTDGGLWKAATVALLREIAVCGELGNENLGTEDDEETRVDDEWNPPSWPSWVLKYWREATDEEEDPQEGEASFLQKSDVPGFINDLMLDTERLTTDEDSEPVPGYPEWRYKAMAGMQGCPAEVWRYIDEKNLARLRGIPWEGFDEILETFDLDMPEAASRKIFSGTTGTSGAEGCSAWKGVPKFVEAPNLMRTIEKIQTQYRPISLSGFEKLLKNAGITLPNAVIASLFGQVDDIKIKIGEAEEFVCEDLVSLNELGEAVEKYLSGGMWLEAAYGVLQNDEIETSFAEVSKSFAAIDKKENGILPPSGVIKLMMSLQRTGIGYDTFADMILKDMRFAVNDSQLRVLFNMVDLSGNGSISKAEFIQGFYTLMRQLVPNIILHSLSVLPEQIASHILKALMFLLLLFAFLFVSMDALTPSSAADVDFMGGVQAVVAGMAALGVRVQSTSGMDLQSIKEAIAAHLSELLPGVKTNSRN</sequence>
<evidence type="ECO:0000256" key="1">
    <source>
        <dbReference type="ARBA" id="ARBA00005378"/>
    </source>
</evidence>
<dbReference type="GO" id="GO:0006281">
    <property type="term" value="P:DNA repair"/>
    <property type="evidence" value="ECO:0007669"/>
    <property type="project" value="TreeGrafter"/>
</dbReference>
<dbReference type="InterPro" id="IPR047854">
    <property type="entry name" value="RFC_lid"/>
</dbReference>
<dbReference type="GO" id="GO:0005663">
    <property type="term" value="C:DNA replication factor C complex"/>
    <property type="evidence" value="ECO:0007669"/>
    <property type="project" value="TreeGrafter"/>
</dbReference>
<feature type="transmembrane region" description="Helical" evidence="7">
    <location>
        <begin position="1602"/>
        <end position="1625"/>
    </location>
</feature>
<dbReference type="Pfam" id="PF08542">
    <property type="entry name" value="Rep_fac_C"/>
    <property type="match status" value="1"/>
</dbReference>
<dbReference type="GO" id="GO:0005524">
    <property type="term" value="F:ATP binding"/>
    <property type="evidence" value="ECO:0007669"/>
    <property type="project" value="UniProtKB-KW"/>
</dbReference>
<dbReference type="SUPFAM" id="SSF48019">
    <property type="entry name" value="post-AAA+ oligomerization domain-like"/>
    <property type="match status" value="1"/>
</dbReference>
<dbReference type="EMBL" id="CAMXCT030001172">
    <property type="protein sequence ID" value="CAL4774811.1"/>
    <property type="molecule type" value="Genomic_DNA"/>
</dbReference>
<dbReference type="SMART" id="SM00382">
    <property type="entry name" value="AAA"/>
    <property type="match status" value="1"/>
</dbReference>
<dbReference type="PROSITE" id="PS00018">
    <property type="entry name" value="EF_HAND_1"/>
    <property type="match status" value="1"/>
</dbReference>
<dbReference type="EMBL" id="CAMXCT010001172">
    <property type="protein sequence ID" value="CAI3987499.1"/>
    <property type="molecule type" value="Genomic_DNA"/>
</dbReference>
<keyword evidence="7" id="KW-0812">Transmembrane</keyword>
<dbReference type="GO" id="GO:0005634">
    <property type="term" value="C:nucleus"/>
    <property type="evidence" value="ECO:0007669"/>
    <property type="project" value="TreeGrafter"/>
</dbReference>
<feature type="transmembrane region" description="Helical" evidence="7">
    <location>
        <begin position="1637"/>
        <end position="1654"/>
    </location>
</feature>
<evidence type="ECO:0000256" key="5">
    <source>
        <dbReference type="ARBA" id="ARBA00022840"/>
    </source>
</evidence>
<dbReference type="NCBIfam" id="NF001679">
    <property type="entry name" value="PRK00440.1"/>
    <property type="match status" value="1"/>
</dbReference>
<dbReference type="FunFam" id="3.40.50.300:FF:000129">
    <property type="entry name" value="Replication factor C subunit 5"/>
    <property type="match status" value="1"/>
</dbReference>
<dbReference type="EMBL" id="CAMXCT020001172">
    <property type="protein sequence ID" value="CAL1140874.1"/>
    <property type="molecule type" value="Genomic_DNA"/>
</dbReference>
<keyword evidence="2" id="KW-0235">DNA replication</keyword>
<feature type="domain" description="EF-hand" evidence="8">
    <location>
        <begin position="2402"/>
        <end position="2437"/>
    </location>
</feature>
<organism evidence="9">
    <name type="scientific">Cladocopium goreaui</name>
    <dbReference type="NCBI Taxonomy" id="2562237"/>
    <lineage>
        <taxon>Eukaryota</taxon>
        <taxon>Sar</taxon>
        <taxon>Alveolata</taxon>
        <taxon>Dinophyceae</taxon>
        <taxon>Suessiales</taxon>
        <taxon>Symbiodiniaceae</taxon>
        <taxon>Cladocopium</taxon>
    </lineage>
</organism>
<dbReference type="InterPro" id="IPR003593">
    <property type="entry name" value="AAA+_ATPase"/>
</dbReference>
<dbReference type="PANTHER" id="PTHR11669">
    <property type="entry name" value="REPLICATION FACTOR C / DNA POLYMERASE III GAMMA-TAU SUBUNIT"/>
    <property type="match status" value="1"/>
</dbReference>